<keyword evidence="4" id="KW-0677">Repeat</keyword>
<dbReference type="AlphaFoldDB" id="A0A401Q5U8"/>
<comment type="subcellular location">
    <subcellularLocation>
        <location evidence="1">Secreted</location>
    </subcellularLocation>
</comment>
<comment type="caution">
    <text evidence="5">The sequence shown here is derived from an EMBL/GenBank/DDBJ whole genome shotgun (WGS) entry which is preliminary data.</text>
</comment>
<dbReference type="OrthoDB" id="9942326at2759"/>
<dbReference type="GO" id="GO:0005576">
    <property type="term" value="C:extracellular region"/>
    <property type="evidence" value="ECO:0007669"/>
    <property type="project" value="UniProtKB-SubCell"/>
</dbReference>
<dbReference type="SMART" id="SM00209">
    <property type="entry name" value="TSP1"/>
    <property type="match status" value="3"/>
</dbReference>
<dbReference type="SUPFAM" id="SSF82895">
    <property type="entry name" value="TSP-1 type 1 repeat"/>
    <property type="match status" value="3"/>
</dbReference>
<dbReference type="InterPro" id="IPR036383">
    <property type="entry name" value="TSP1_rpt_sf"/>
</dbReference>
<name>A0A401Q5U8_SCYTO</name>
<dbReference type="GO" id="GO:0030198">
    <property type="term" value="P:extracellular matrix organization"/>
    <property type="evidence" value="ECO:0007669"/>
    <property type="project" value="TreeGrafter"/>
</dbReference>
<dbReference type="OMA" id="VICERSH"/>
<dbReference type="Gene3D" id="2.20.100.10">
    <property type="entry name" value="Thrombospondin type-1 (TSP1) repeat"/>
    <property type="match status" value="3"/>
</dbReference>
<organism evidence="5 6">
    <name type="scientific">Scyliorhinus torazame</name>
    <name type="common">Cloudy catshark</name>
    <name type="synonym">Catulus torazame</name>
    <dbReference type="NCBI Taxonomy" id="75743"/>
    <lineage>
        <taxon>Eukaryota</taxon>
        <taxon>Metazoa</taxon>
        <taxon>Chordata</taxon>
        <taxon>Craniata</taxon>
        <taxon>Vertebrata</taxon>
        <taxon>Chondrichthyes</taxon>
        <taxon>Elasmobranchii</taxon>
        <taxon>Galeomorphii</taxon>
        <taxon>Galeoidea</taxon>
        <taxon>Carcharhiniformes</taxon>
        <taxon>Scyliorhinidae</taxon>
        <taxon>Scyliorhinus</taxon>
    </lineage>
</organism>
<dbReference type="GO" id="GO:0006508">
    <property type="term" value="P:proteolysis"/>
    <property type="evidence" value="ECO:0007669"/>
    <property type="project" value="TreeGrafter"/>
</dbReference>
<evidence type="ECO:0000313" key="5">
    <source>
        <dbReference type="EMBL" id="GCB80754.1"/>
    </source>
</evidence>
<keyword evidence="3" id="KW-0732">Signal</keyword>
<evidence type="ECO:0000256" key="2">
    <source>
        <dbReference type="ARBA" id="ARBA00022525"/>
    </source>
</evidence>
<dbReference type="InterPro" id="IPR050439">
    <property type="entry name" value="ADAMTS_ADAMTS-like"/>
</dbReference>
<evidence type="ECO:0000256" key="1">
    <source>
        <dbReference type="ARBA" id="ARBA00004613"/>
    </source>
</evidence>
<evidence type="ECO:0000256" key="4">
    <source>
        <dbReference type="ARBA" id="ARBA00022737"/>
    </source>
</evidence>
<keyword evidence="6" id="KW-1185">Reference proteome</keyword>
<dbReference type="Pfam" id="PF19030">
    <property type="entry name" value="TSP1_ADAMTS"/>
    <property type="match status" value="3"/>
</dbReference>
<dbReference type="Proteomes" id="UP000288216">
    <property type="component" value="Unassembled WGS sequence"/>
</dbReference>
<accession>A0A401Q5U8</accession>
<keyword evidence="2" id="KW-0964">Secreted</keyword>
<feature type="non-terminal residue" evidence="5">
    <location>
        <position position="1"/>
    </location>
</feature>
<dbReference type="GO" id="GO:0031012">
    <property type="term" value="C:extracellular matrix"/>
    <property type="evidence" value="ECO:0007669"/>
    <property type="project" value="TreeGrafter"/>
</dbReference>
<dbReference type="EMBL" id="BFAA01026162">
    <property type="protein sequence ID" value="GCB80754.1"/>
    <property type="molecule type" value="Genomic_DNA"/>
</dbReference>
<feature type="non-terminal residue" evidence="5">
    <location>
        <position position="184"/>
    </location>
</feature>
<evidence type="ECO:0000256" key="3">
    <source>
        <dbReference type="ARBA" id="ARBA00022729"/>
    </source>
</evidence>
<evidence type="ECO:0000313" key="6">
    <source>
        <dbReference type="Proteomes" id="UP000288216"/>
    </source>
</evidence>
<dbReference type="PANTHER" id="PTHR13723:SF20">
    <property type="entry name" value="A DISINTEGRIN AND METALLOPROTEINASE WITH THROMBOSPONDIN MOTIFS 13"/>
    <property type="match status" value="1"/>
</dbReference>
<reference evidence="5 6" key="1">
    <citation type="journal article" date="2018" name="Nat. Ecol. Evol.">
        <title>Shark genomes provide insights into elasmobranch evolution and the origin of vertebrates.</title>
        <authorList>
            <person name="Hara Y"/>
            <person name="Yamaguchi K"/>
            <person name="Onimaru K"/>
            <person name="Kadota M"/>
            <person name="Koyanagi M"/>
            <person name="Keeley SD"/>
            <person name="Tatsumi K"/>
            <person name="Tanaka K"/>
            <person name="Motone F"/>
            <person name="Kageyama Y"/>
            <person name="Nozu R"/>
            <person name="Adachi N"/>
            <person name="Nishimura O"/>
            <person name="Nakagawa R"/>
            <person name="Tanegashima C"/>
            <person name="Kiyatake I"/>
            <person name="Matsumoto R"/>
            <person name="Murakumo K"/>
            <person name="Nishida K"/>
            <person name="Terakita A"/>
            <person name="Kuratani S"/>
            <person name="Sato K"/>
            <person name="Hyodo S Kuraku.S."/>
        </authorList>
    </citation>
    <scope>NUCLEOTIDE SEQUENCE [LARGE SCALE GENOMIC DNA]</scope>
</reference>
<dbReference type="STRING" id="75743.A0A401Q5U8"/>
<gene>
    <name evidence="5" type="ORF">scyTo_0023092</name>
</gene>
<dbReference type="PANTHER" id="PTHR13723">
    <property type="entry name" value="ADAMTS A DISINTEGRIN AND METALLOPROTEASE WITH THROMBOSPONDIN MOTIFS PROTEASE"/>
    <property type="match status" value="1"/>
</dbReference>
<dbReference type="InterPro" id="IPR000884">
    <property type="entry name" value="TSP1_rpt"/>
</dbReference>
<dbReference type="PROSITE" id="PS50092">
    <property type="entry name" value="TSP1"/>
    <property type="match status" value="2"/>
</dbReference>
<protein>
    <submittedName>
        <fullName evidence="5">Uncharacterized protein</fullName>
    </submittedName>
</protein>
<sequence length="184" mass="20270">WQSKSGLCSVSCGGGVRRRFLYCTKVLGEREELAPEKECLHLPRPKDQESCNHHPCPPRWQVSDPGRCSVVCGTGLAERRVTCVQFRNGTDVDVTRTHCSGLEEPLSLVPCVVSSCPFVWNPQHWSKCSVSCGLGTRSRRLQCINLELTEIVLDAFCDHLTKLAKAEACDAGSCPTQRPNQTAA</sequence>
<dbReference type="FunFam" id="2.20.100.10:FF:000005">
    <property type="entry name" value="ADAM metallopeptidase with thrombospondin type 1 motif 9"/>
    <property type="match status" value="2"/>
</dbReference>
<proteinExistence type="predicted"/>
<dbReference type="GO" id="GO:0004222">
    <property type="term" value="F:metalloendopeptidase activity"/>
    <property type="evidence" value="ECO:0007669"/>
    <property type="project" value="TreeGrafter"/>
</dbReference>